<evidence type="ECO:0000313" key="2">
    <source>
        <dbReference type="Proteomes" id="UP001239111"/>
    </source>
</evidence>
<name>A0ACC2PBW6_9HYME</name>
<keyword evidence="2" id="KW-1185">Reference proteome</keyword>
<organism evidence="1 2">
    <name type="scientific">Eretmocerus hayati</name>
    <dbReference type="NCBI Taxonomy" id="131215"/>
    <lineage>
        <taxon>Eukaryota</taxon>
        <taxon>Metazoa</taxon>
        <taxon>Ecdysozoa</taxon>
        <taxon>Arthropoda</taxon>
        <taxon>Hexapoda</taxon>
        <taxon>Insecta</taxon>
        <taxon>Pterygota</taxon>
        <taxon>Neoptera</taxon>
        <taxon>Endopterygota</taxon>
        <taxon>Hymenoptera</taxon>
        <taxon>Apocrita</taxon>
        <taxon>Proctotrupomorpha</taxon>
        <taxon>Chalcidoidea</taxon>
        <taxon>Aphelinidae</taxon>
        <taxon>Aphelininae</taxon>
        <taxon>Eretmocerus</taxon>
    </lineage>
</organism>
<dbReference type="EMBL" id="CM056742">
    <property type="protein sequence ID" value="KAJ8680927.1"/>
    <property type="molecule type" value="Genomic_DNA"/>
</dbReference>
<protein>
    <submittedName>
        <fullName evidence="1">Uncharacterized protein</fullName>
    </submittedName>
</protein>
<gene>
    <name evidence="1" type="ORF">QAD02_016714</name>
</gene>
<accession>A0ACC2PBW6</accession>
<comment type="caution">
    <text evidence="1">The sequence shown here is derived from an EMBL/GenBank/DDBJ whole genome shotgun (WGS) entry which is preliminary data.</text>
</comment>
<reference evidence="1" key="1">
    <citation type="submission" date="2023-04" db="EMBL/GenBank/DDBJ databases">
        <title>A chromosome-level genome assembly of the parasitoid wasp Eretmocerus hayati.</title>
        <authorList>
            <person name="Zhong Y."/>
            <person name="Liu S."/>
            <person name="Liu Y."/>
        </authorList>
    </citation>
    <scope>NUCLEOTIDE SEQUENCE</scope>
    <source>
        <strain evidence="1">ZJU_SS_LIU_2023</strain>
    </source>
</reference>
<evidence type="ECO:0000313" key="1">
    <source>
        <dbReference type="EMBL" id="KAJ8680927.1"/>
    </source>
</evidence>
<proteinExistence type="predicted"/>
<dbReference type="Proteomes" id="UP001239111">
    <property type="component" value="Chromosome 2"/>
</dbReference>
<sequence length="518" mass="57470">MAKTVDIEAFASQDSQNKAKIQIRVQTSKQVPQARYQRFVKDPLRRNRVVTDPAFVYFSVVILLVWIGFYFSVAVPPLHGVRQIPRATTVEVNTPNVYNSYYGFHNYRTPAVEYDYEYYTVDLTDQVLAAVTKFYHHGGFFVLTLTTLITQMLIIGLAKLLSLHPKLCARFGLGALYLSVMFWILTIILTTCNAIRIPGLIFLNLPFTVALLIVISVLTSVETVGVEIIAEIIQKTCQSLLCHRFLLLFSILILLLQALVACTVTIVTDSHSISVSVVIIVLGGLHLIWCIQNFGSMVISEAVATWHSKEDEKSVPKNVLMLAVKSISRYHLGSMCLQATFIWPLCLSIAAAVRSKSQDSATYSVHLSRAVCKLILILDTALSSLIEVAVNGYDFDKATSVVYSLVTKHSFLFLSVTSITHIICCYASILIILMFSIAYQFAIDDNNLNFTPDVIVGALAAIVYSILNAWSIMSIAVQTTLLCSMESYEEDEAAQKSICRDETESYGAVASAPTLSQF</sequence>